<feature type="transmembrane region" description="Helical" evidence="1">
    <location>
        <begin position="63"/>
        <end position="95"/>
    </location>
</feature>
<keyword evidence="1" id="KW-0812">Transmembrane</keyword>
<reference evidence="3" key="1">
    <citation type="submission" date="2015-07" db="EMBL/GenBank/DDBJ databases">
        <title>Draft genome sequence of Acetobacterium bakii DSM 8293, a potential psychrophilic chemical producer through syngas fermentation.</title>
        <authorList>
            <person name="Song Y."/>
            <person name="Hwang S."/>
            <person name="Cho B.-K."/>
        </authorList>
    </citation>
    <scope>NUCLEOTIDE SEQUENCE [LARGE SCALE GENOMIC DNA]</scope>
    <source>
        <strain evidence="3">DSM 8239</strain>
    </source>
</reference>
<accession>A0A0L6U3G0</accession>
<evidence type="ECO:0000313" key="2">
    <source>
        <dbReference type="EMBL" id="KNZ43056.1"/>
    </source>
</evidence>
<keyword evidence="1" id="KW-1133">Transmembrane helix</keyword>
<dbReference type="InterPro" id="IPR017259">
    <property type="entry name" value="UCP037672"/>
</dbReference>
<protein>
    <recommendedName>
        <fullName evidence="4">DUF3784 domain-containing protein</fullName>
    </recommendedName>
</protein>
<sequence>MATNDIWALFCLVSAIIYVLLALIFTLLKEKAAILISGFNTLPKELRAKYDTQQMSKDMRNQFFLWTIILLAGAILSHFISFYFAIAASVLWLFLFLKEVHFDIDKAFDRYLK</sequence>
<gene>
    <name evidence="2" type="ORF">AKG39_02555</name>
</gene>
<dbReference type="EMBL" id="LGYO01000007">
    <property type="protein sequence ID" value="KNZ43056.1"/>
    <property type="molecule type" value="Genomic_DNA"/>
</dbReference>
<evidence type="ECO:0008006" key="4">
    <source>
        <dbReference type="Google" id="ProtNLM"/>
    </source>
</evidence>
<evidence type="ECO:0000313" key="3">
    <source>
        <dbReference type="Proteomes" id="UP000036873"/>
    </source>
</evidence>
<dbReference type="RefSeq" id="WP_050738791.1">
    <property type="nucleotide sequence ID" value="NZ_LGYO01000007.1"/>
</dbReference>
<dbReference type="Proteomes" id="UP000036873">
    <property type="component" value="Unassembled WGS sequence"/>
</dbReference>
<feature type="transmembrane region" description="Helical" evidence="1">
    <location>
        <begin position="6"/>
        <end position="28"/>
    </location>
</feature>
<dbReference type="Pfam" id="PF12650">
    <property type="entry name" value="DUF3784"/>
    <property type="match status" value="1"/>
</dbReference>
<keyword evidence="3" id="KW-1185">Reference proteome</keyword>
<keyword evidence="1" id="KW-0472">Membrane</keyword>
<organism evidence="2 3">
    <name type="scientific">Acetobacterium bakii</name>
    <dbReference type="NCBI Taxonomy" id="52689"/>
    <lineage>
        <taxon>Bacteria</taxon>
        <taxon>Bacillati</taxon>
        <taxon>Bacillota</taxon>
        <taxon>Clostridia</taxon>
        <taxon>Eubacteriales</taxon>
        <taxon>Eubacteriaceae</taxon>
        <taxon>Acetobacterium</taxon>
    </lineage>
</organism>
<proteinExistence type="predicted"/>
<dbReference type="AlphaFoldDB" id="A0A0L6U3G0"/>
<comment type="caution">
    <text evidence="2">The sequence shown here is derived from an EMBL/GenBank/DDBJ whole genome shotgun (WGS) entry which is preliminary data.</text>
</comment>
<name>A0A0L6U3G0_9FIRM</name>
<dbReference type="PATRIC" id="fig|52689.4.peg.3431"/>
<dbReference type="OrthoDB" id="2082701at2"/>
<evidence type="ECO:0000256" key="1">
    <source>
        <dbReference type="SAM" id="Phobius"/>
    </source>
</evidence>